<dbReference type="SUPFAM" id="SSF50939">
    <property type="entry name" value="Sialidases"/>
    <property type="match status" value="2"/>
</dbReference>
<proteinExistence type="predicted"/>
<accession>A0A5J5IBZ0</accession>
<dbReference type="EMBL" id="VYQF01000015">
    <property type="protein sequence ID" value="KAA9034444.1"/>
    <property type="molecule type" value="Genomic_DNA"/>
</dbReference>
<dbReference type="AlphaFoldDB" id="A0A5J5IBZ0"/>
<keyword evidence="4" id="KW-1185">Reference proteome</keyword>
<dbReference type="CDD" id="cd15482">
    <property type="entry name" value="Sialidase_non-viral"/>
    <property type="match status" value="2"/>
</dbReference>
<gene>
    <name evidence="3" type="ORF">FW778_22450</name>
</gene>
<dbReference type="RefSeq" id="WP_150417150.1">
    <property type="nucleotide sequence ID" value="NZ_VYQF01000015.1"/>
</dbReference>
<organism evidence="3 4">
    <name type="scientific">Ginsengibacter hankyongi</name>
    <dbReference type="NCBI Taxonomy" id="2607284"/>
    <lineage>
        <taxon>Bacteria</taxon>
        <taxon>Pseudomonadati</taxon>
        <taxon>Bacteroidota</taxon>
        <taxon>Chitinophagia</taxon>
        <taxon>Chitinophagales</taxon>
        <taxon>Chitinophagaceae</taxon>
        <taxon>Ginsengibacter</taxon>
    </lineage>
</organism>
<sequence length="792" mass="87892">MNTCKIYPHRFLILFSTLILFSLNLSSQVKSPLLSGKEKDALFRNQTQMLETSPYKNDKWQFIGPTNISGRCTDVEAVSPRGKNYTIWVGSAVGGLWKSTNEGTTFQPVFEGMPTASIGDIAIDPVNPDVVWAGTGEANILRSSNAGCGVFKTTDGGKSWSLMGLENTFTIGRIRINPQNTNIVYVAATGHEWTPNEDRGLFKTTDGGKSWTKILYINSNTGVYDLVLDPKDPDVIYCTTWERMRQKWSDPRTYETTTNDGIWKSTDGGKTWKKINEGLPDANKRGRIGIDIAQSNPKVLYAYVDNYEVAVKANPGELDAYGREKSTGIIKGATVYRTDDAGTTWKQVSGLTPDQKKFMQKHSGTYGWVFGQIRVDPQDENTVYTMGLSLNQSTDGGKTFKSLEGPHSDHHGLWIDPANSNYLLDVDDGGLAMSYDKGITWKLPIDVLPLGQFFNLAYDMSVPFRVFGSVQDYGSYYGTVDLGKGRDKISPVEFKSTLGGEGSSHAVNPVDNNTIYASGFYGKLRRATISTFPQNIKDLLPKMMPGEAPLRGQWVAPTLISPHNPDIIYHGMQYVMKSIDRGDTWEFISPDLSYNNPKKRGDISYQTISALDESPLRSGLLYAGTDDGRIWRTKDGGKTWGEIRNGPVPVKFVSRIVASKYDIGTVYMTQTGKRDDDFQVYIWKSTDFGDTWQDISGNIPIGGVNVIREDPANKDILYAGTDGGVFVTKDGGKKWEVLGNLPFSYVLDLAIHPRDNMIIISTHGRGIWVMDANPVNEKDKIKKPDDDDADVQ</sequence>
<protein>
    <recommendedName>
        <fullName evidence="2">Sortilin N-terminal domain-containing protein</fullName>
    </recommendedName>
</protein>
<keyword evidence="1" id="KW-0677">Repeat</keyword>
<dbReference type="InterPro" id="IPR031778">
    <property type="entry name" value="Sortilin_N"/>
</dbReference>
<dbReference type="InterPro" id="IPR050310">
    <property type="entry name" value="VPS10-sortilin"/>
</dbReference>
<dbReference type="Proteomes" id="UP000326903">
    <property type="component" value="Unassembled WGS sequence"/>
</dbReference>
<dbReference type="PANTHER" id="PTHR12106:SF27">
    <property type="entry name" value="SORTILIN-RELATED RECEPTOR"/>
    <property type="match status" value="1"/>
</dbReference>
<name>A0A5J5IBZ0_9BACT</name>
<comment type="caution">
    <text evidence="3">The sequence shown here is derived from an EMBL/GenBank/DDBJ whole genome shotgun (WGS) entry which is preliminary data.</text>
</comment>
<dbReference type="Gene3D" id="2.130.10.10">
    <property type="entry name" value="YVTN repeat-like/Quinoprotein amine dehydrogenase"/>
    <property type="match status" value="5"/>
</dbReference>
<evidence type="ECO:0000256" key="1">
    <source>
        <dbReference type="ARBA" id="ARBA00022737"/>
    </source>
</evidence>
<dbReference type="InterPro" id="IPR036278">
    <property type="entry name" value="Sialidase_sf"/>
</dbReference>
<reference evidence="3 4" key="1">
    <citation type="submission" date="2019-09" db="EMBL/GenBank/DDBJ databases">
        <title>Draft genome sequence of Ginsengibacter sp. BR5-29.</title>
        <authorList>
            <person name="Im W.-T."/>
        </authorList>
    </citation>
    <scope>NUCLEOTIDE SEQUENCE [LARGE SCALE GENOMIC DNA]</scope>
    <source>
        <strain evidence="3 4">BR5-29</strain>
    </source>
</reference>
<evidence type="ECO:0000313" key="3">
    <source>
        <dbReference type="EMBL" id="KAA9034444.1"/>
    </source>
</evidence>
<dbReference type="PANTHER" id="PTHR12106">
    <property type="entry name" value="SORTILIN RELATED"/>
    <property type="match status" value="1"/>
</dbReference>
<feature type="domain" description="Sortilin N-terminal" evidence="2">
    <location>
        <begin position="150"/>
        <end position="278"/>
    </location>
</feature>
<dbReference type="InterPro" id="IPR015943">
    <property type="entry name" value="WD40/YVTN_repeat-like_dom_sf"/>
</dbReference>
<dbReference type="Pfam" id="PF15902">
    <property type="entry name" value="Sortilin-Vps10"/>
    <property type="match status" value="1"/>
</dbReference>
<evidence type="ECO:0000313" key="4">
    <source>
        <dbReference type="Proteomes" id="UP000326903"/>
    </source>
</evidence>
<evidence type="ECO:0000259" key="2">
    <source>
        <dbReference type="Pfam" id="PF15902"/>
    </source>
</evidence>